<dbReference type="AlphaFoldDB" id="A8NDD0"/>
<name>A8NDD0_BRUMA</name>
<proteinExistence type="predicted"/>
<sequence>MQRFCTSSSEFFNCANIWICFKSTMLCIDCIYLLSSVQTSNTSIY</sequence>
<accession>A8NDD0</accession>
<evidence type="ECO:0000313" key="1">
    <source>
        <dbReference type="EMBL" id="EDP39591.1"/>
    </source>
</evidence>
<feature type="non-terminal residue" evidence="1">
    <location>
        <position position="45"/>
    </location>
</feature>
<protein>
    <submittedName>
        <fullName evidence="1">Uncharacterized protein</fullName>
    </submittedName>
</protein>
<gene>
    <name evidence="1" type="ORF">Bm1_00415</name>
</gene>
<organism evidence="1">
    <name type="scientific">Brugia malayi</name>
    <name type="common">Filarial nematode worm</name>
    <dbReference type="NCBI Taxonomy" id="6279"/>
    <lineage>
        <taxon>Eukaryota</taxon>
        <taxon>Metazoa</taxon>
        <taxon>Ecdysozoa</taxon>
        <taxon>Nematoda</taxon>
        <taxon>Chromadorea</taxon>
        <taxon>Rhabditida</taxon>
        <taxon>Spirurina</taxon>
        <taxon>Spiruromorpha</taxon>
        <taxon>Filarioidea</taxon>
        <taxon>Onchocercidae</taxon>
        <taxon>Brugia</taxon>
    </lineage>
</organism>
<reference evidence="1" key="1">
    <citation type="journal article" date="2007" name="Science">
        <title>Draft genome of the filarial nematode parasite Brugia malayi.</title>
        <authorList>
            <person name="Ghedin E."/>
            <person name="Wang S."/>
            <person name="Spiro D."/>
            <person name="Caler E."/>
            <person name="Zhao Q."/>
            <person name="Crabtree J."/>
            <person name="Allen J.E."/>
            <person name="Delcher A.L."/>
            <person name="Guiliano D.B."/>
            <person name="Miranda-Saavedra D."/>
            <person name="Angiuoli S.V."/>
            <person name="Creasy T."/>
            <person name="Amedeo P."/>
            <person name="Haas B."/>
            <person name="El-Sayed N.M."/>
            <person name="Wortman J.R."/>
            <person name="Feldblyum T."/>
            <person name="Tallon L."/>
            <person name="Schatz M."/>
            <person name="Shumway M."/>
            <person name="Koo H."/>
            <person name="Salzberg S.L."/>
            <person name="Schobel S."/>
            <person name="Pertea M."/>
            <person name="Pop M."/>
            <person name="White O."/>
            <person name="Barton G.J."/>
            <person name="Carlow C.K."/>
            <person name="Crawford M.J."/>
            <person name="Daub J."/>
            <person name="Dimmic M.W."/>
            <person name="Estes C.F."/>
            <person name="Foster J.M."/>
            <person name="Ganatra M."/>
            <person name="Gregory W.F."/>
            <person name="Johnson N.M."/>
            <person name="Jin J."/>
            <person name="Komuniecki R."/>
            <person name="Korf I."/>
            <person name="Kumar S."/>
            <person name="Laney S."/>
            <person name="Li B.W."/>
            <person name="Li W."/>
            <person name="Lindblom T.H."/>
            <person name="Lustigman S."/>
            <person name="Ma D."/>
            <person name="Maina C.V."/>
            <person name="Martin D.M."/>
            <person name="McCarter J.P."/>
            <person name="McReynolds L."/>
            <person name="Mitreva M."/>
            <person name="Nutman T.B."/>
            <person name="Parkinson J."/>
            <person name="Peregrin-Alvarez J.M."/>
            <person name="Poole C."/>
            <person name="Ren Q."/>
            <person name="Saunders L."/>
            <person name="Sluder A.E."/>
            <person name="Smith K."/>
            <person name="Stanke M."/>
            <person name="Unnasch T.R."/>
            <person name="Ware J."/>
            <person name="Wei A.D."/>
            <person name="Weil G."/>
            <person name="Williams D.J."/>
            <person name="Zhang Y."/>
            <person name="Williams S.A."/>
            <person name="Fraser-Liggett C."/>
            <person name="Slatko B."/>
            <person name="Blaxter M.L."/>
            <person name="Scott A.L."/>
        </authorList>
    </citation>
    <scope>NUCLEOTIDE SEQUENCE [LARGE SCALE GENOMIC DNA]</scope>
</reference>
<dbReference type="EMBL" id="DS236932">
    <property type="protein sequence ID" value="EDP39591.1"/>
    <property type="molecule type" value="Genomic_DNA"/>
</dbReference>